<evidence type="ECO:0000313" key="1">
    <source>
        <dbReference type="EMBL" id="KAF4361194.1"/>
    </source>
</evidence>
<evidence type="ECO:0000313" key="2">
    <source>
        <dbReference type="Proteomes" id="UP000525078"/>
    </source>
</evidence>
<dbReference type="EMBL" id="JAATIP010000194">
    <property type="protein sequence ID" value="KAF4361194.1"/>
    <property type="molecule type" value="Genomic_DNA"/>
</dbReference>
<protein>
    <submittedName>
        <fullName evidence="1">Uncharacterized protein</fullName>
    </submittedName>
</protein>
<dbReference type="Proteomes" id="UP000525078">
    <property type="component" value="Unassembled WGS sequence"/>
</dbReference>
<organism evidence="1 2">
    <name type="scientific">Cannabis sativa</name>
    <name type="common">Hemp</name>
    <name type="synonym">Marijuana</name>
    <dbReference type="NCBI Taxonomy" id="3483"/>
    <lineage>
        <taxon>Eukaryota</taxon>
        <taxon>Viridiplantae</taxon>
        <taxon>Streptophyta</taxon>
        <taxon>Embryophyta</taxon>
        <taxon>Tracheophyta</taxon>
        <taxon>Spermatophyta</taxon>
        <taxon>Magnoliopsida</taxon>
        <taxon>eudicotyledons</taxon>
        <taxon>Gunneridae</taxon>
        <taxon>Pentapetalae</taxon>
        <taxon>rosids</taxon>
        <taxon>fabids</taxon>
        <taxon>Rosales</taxon>
        <taxon>Cannabaceae</taxon>
        <taxon>Cannabis</taxon>
    </lineage>
</organism>
<dbReference type="AlphaFoldDB" id="A0A7J6ERX4"/>
<name>A0A7J6ERX4_CANSA</name>
<accession>A0A7J6ERX4</accession>
<comment type="caution">
    <text evidence="1">The sequence shown here is derived from an EMBL/GenBank/DDBJ whole genome shotgun (WGS) entry which is preliminary data.</text>
</comment>
<sequence>MSDDSTAAVASSSESSPPVALTQLCSSAGDIFPSLSLSKYSKTLSSSGSSCMKAKEQRGRIRMVRQHAHAHKQRKCIIMGNWPTVNKFKDRIVKS</sequence>
<proteinExistence type="predicted"/>
<gene>
    <name evidence="1" type="ORF">F8388_011185</name>
</gene>
<reference evidence="1 2" key="1">
    <citation type="journal article" date="2020" name="bioRxiv">
        <title>Sequence and annotation of 42 cannabis genomes reveals extensive copy number variation in cannabinoid synthesis and pathogen resistance genes.</title>
        <authorList>
            <person name="Mckernan K.J."/>
            <person name="Helbert Y."/>
            <person name="Kane L.T."/>
            <person name="Ebling H."/>
            <person name="Zhang L."/>
            <person name="Liu B."/>
            <person name="Eaton Z."/>
            <person name="Mclaughlin S."/>
            <person name="Kingan S."/>
            <person name="Baybayan P."/>
            <person name="Concepcion G."/>
            <person name="Jordan M."/>
            <person name="Riva A."/>
            <person name="Barbazuk W."/>
            <person name="Harkins T."/>
        </authorList>
    </citation>
    <scope>NUCLEOTIDE SEQUENCE [LARGE SCALE GENOMIC DNA]</scope>
    <source>
        <strain evidence="2">cv. Jamaican Lion 4</strain>
        <tissue evidence="1">Leaf</tissue>
    </source>
</reference>